<evidence type="ECO:0000313" key="2">
    <source>
        <dbReference type="Proteomes" id="UP000054925"/>
    </source>
</evidence>
<protein>
    <submittedName>
        <fullName evidence="1">Uncharacterized protein</fullName>
    </submittedName>
</protein>
<dbReference type="AlphaFoldDB" id="A0A158KQK7"/>
<organism evidence="1 2">
    <name type="scientific">Caballeronia terrestris</name>
    <dbReference type="NCBI Taxonomy" id="1226301"/>
    <lineage>
        <taxon>Bacteria</taxon>
        <taxon>Pseudomonadati</taxon>
        <taxon>Pseudomonadota</taxon>
        <taxon>Betaproteobacteria</taxon>
        <taxon>Burkholderiales</taxon>
        <taxon>Burkholderiaceae</taxon>
        <taxon>Caballeronia</taxon>
    </lineage>
</organism>
<keyword evidence="2" id="KW-1185">Reference proteome</keyword>
<comment type="caution">
    <text evidence="1">The sequence shown here is derived from an EMBL/GenBank/DDBJ whole genome shotgun (WGS) entry which is preliminary data.</text>
</comment>
<name>A0A158KQK7_9BURK</name>
<reference evidence="1" key="1">
    <citation type="submission" date="2016-01" db="EMBL/GenBank/DDBJ databases">
        <authorList>
            <person name="Peeters C."/>
        </authorList>
    </citation>
    <scope>NUCLEOTIDE SEQUENCE [LARGE SCALE GENOMIC DNA]</scope>
    <source>
        <strain evidence="1">LMG 22937</strain>
    </source>
</reference>
<sequence>MAAFPTKAPERFFCADDEVFYVNGTTYALTNQWGTVRWRH</sequence>
<dbReference type="EMBL" id="FCOL02000097">
    <property type="protein sequence ID" value="SAL83428.1"/>
    <property type="molecule type" value="Genomic_DNA"/>
</dbReference>
<evidence type="ECO:0000313" key="1">
    <source>
        <dbReference type="EMBL" id="SAL83428.1"/>
    </source>
</evidence>
<gene>
    <name evidence="1" type="ORF">AWB67_06404</name>
</gene>
<accession>A0A158KQK7</accession>
<proteinExistence type="predicted"/>
<dbReference type="Proteomes" id="UP000054925">
    <property type="component" value="Unassembled WGS sequence"/>
</dbReference>